<gene>
    <name evidence="1" type="ORF">Dsin_013199</name>
</gene>
<evidence type="ECO:0000313" key="2">
    <source>
        <dbReference type="Proteomes" id="UP001281410"/>
    </source>
</evidence>
<organism evidence="1 2">
    <name type="scientific">Dipteronia sinensis</name>
    <dbReference type="NCBI Taxonomy" id="43782"/>
    <lineage>
        <taxon>Eukaryota</taxon>
        <taxon>Viridiplantae</taxon>
        <taxon>Streptophyta</taxon>
        <taxon>Embryophyta</taxon>
        <taxon>Tracheophyta</taxon>
        <taxon>Spermatophyta</taxon>
        <taxon>Magnoliopsida</taxon>
        <taxon>eudicotyledons</taxon>
        <taxon>Gunneridae</taxon>
        <taxon>Pentapetalae</taxon>
        <taxon>rosids</taxon>
        <taxon>malvids</taxon>
        <taxon>Sapindales</taxon>
        <taxon>Sapindaceae</taxon>
        <taxon>Hippocastanoideae</taxon>
        <taxon>Acereae</taxon>
        <taxon>Dipteronia</taxon>
    </lineage>
</organism>
<dbReference type="Proteomes" id="UP001281410">
    <property type="component" value="Unassembled WGS sequence"/>
</dbReference>
<reference evidence="1" key="1">
    <citation type="journal article" date="2023" name="Plant J.">
        <title>Genome sequences and population genomics provide insights into the demographic history, inbreeding, and mutation load of two 'living fossil' tree species of Dipteronia.</title>
        <authorList>
            <person name="Feng Y."/>
            <person name="Comes H.P."/>
            <person name="Chen J."/>
            <person name="Zhu S."/>
            <person name="Lu R."/>
            <person name="Zhang X."/>
            <person name="Li P."/>
            <person name="Qiu J."/>
            <person name="Olsen K.M."/>
            <person name="Qiu Y."/>
        </authorList>
    </citation>
    <scope>NUCLEOTIDE SEQUENCE</scope>
    <source>
        <strain evidence="1">NBL</strain>
    </source>
</reference>
<dbReference type="EMBL" id="JANJYJ010000004">
    <property type="protein sequence ID" value="KAK3219229.1"/>
    <property type="molecule type" value="Genomic_DNA"/>
</dbReference>
<proteinExistence type="predicted"/>
<evidence type="ECO:0000313" key="1">
    <source>
        <dbReference type="EMBL" id="KAK3219229.1"/>
    </source>
</evidence>
<dbReference type="AlphaFoldDB" id="A0AAE0AKS8"/>
<keyword evidence="2" id="KW-1185">Reference proteome</keyword>
<protein>
    <submittedName>
        <fullName evidence="1">Uncharacterized protein</fullName>
    </submittedName>
</protein>
<accession>A0AAE0AKS8</accession>
<name>A0AAE0AKS8_9ROSI</name>
<sequence>MRPAPPLATEEANSSSSNGGGLHKLIFIKIEIEQWWWPPPDLESGGDPSDHHRRRRLLFSLATAAFVQQDTTAWTPTILSQISLTAESLFHISIDVSDAPDLAKPIFLAIASPLAFASTISAFEFLVKSVVDRLQRFSTD</sequence>
<comment type="caution">
    <text evidence="1">The sequence shown here is derived from an EMBL/GenBank/DDBJ whole genome shotgun (WGS) entry which is preliminary data.</text>
</comment>